<proteinExistence type="predicted"/>
<accession>A0A7W6HCS5</accession>
<comment type="caution">
    <text evidence="1">The sequence shown here is derived from an EMBL/GenBank/DDBJ whole genome shotgun (WGS) entry which is preliminary data.</text>
</comment>
<dbReference type="InterPro" id="IPR016084">
    <property type="entry name" value="Haem_Oase-like_multi-hlx"/>
</dbReference>
<protein>
    <submittedName>
        <fullName evidence="1">Heme oxygenase</fullName>
    </submittedName>
</protein>
<reference evidence="1 2" key="1">
    <citation type="submission" date="2020-08" db="EMBL/GenBank/DDBJ databases">
        <title>Genomic Encyclopedia of Type Strains, Phase IV (KMG-IV): sequencing the most valuable type-strain genomes for metagenomic binning, comparative biology and taxonomic classification.</title>
        <authorList>
            <person name="Goeker M."/>
        </authorList>
    </citation>
    <scope>NUCLEOTIDE SEQUENCE [LARGE SCALE GENOMIC DNA]</scope>
    <source>
        <strain evidence="1 2">DSM 103570</strain>
    </source>
</reference>
<dbReference type="AlphaFoldDB" id="A0A7W6HCS5"/>
<dbReference type="RefSeq" id="WP_183207343.1">
    <property type="nucleotide sequence ID" value="NZ_JACIEM010000002.1"/>
</dbReference>
<dbReference type="SUPFAM" id="SSF48613">
    <property type="entry name" value="Heme oxygenase-like"/>
    <property type="match status" value="1"/>
</dbReference>
<organism evidence="1 2">
    <name type="scientific">Aurantimonas endophytica</name>
    <dbReference type="NCBI Taxonomy" id="1522175"/>
    <lineage>
        <taxon>Bacteria</taxon>
        <taxon>Pseudomonadati</taxon>
        <taxon>Pseudomonadota</taxon>
        <taxon>Alphaproteobacteria</taxon>
        <taxon>Hyphomicrobiales</taxon>
        <taxon>Aurantimonadaceae</taxon>
        <taxon>Aurantimonas</taxon>
    </lineage>
</organism>
<name>A0A7W6HCS5_9HYPH</name>
<keyword evidence="2" id="KW-1185">Reference proteome</keyword>
<sequence length="234" mass="25449">MLPDTALKDLPYQGIPLDLMNDAASCPVANPGLASARAGAPLRALLRHATETPHQRLDSHFARMTEAPDASDYHRFIRMSHACHMAIEPVLAQMAQRLDDPLLARRQSLLPMLSQDMRAMGLAPVLMEPLALNRPDLPEAAGLIYVLDGSRLGARFIHREFITKDLTRRWPGITTAYLAGASGPDAFGERMTALSGRVISETARQRALAAAQTAFALFEAAFAWAARNPEAATS</sequence>
<dbReference type="CDD" id="cd19166">
    <property type="entry name" value="HemeO-bac"/>
    <property type="match status" value="1"/>
</dbReference>
<dbReference type="Gene3D" id="1.20.910.10">
    <property type="entry name" value="Heme oxygenase-like"/>
    <property type="match status" value="1"/>
</dbReference>
<dbReference type="Proteomes" id="UP000588647">
    <property type="component" value="Unassembled WGS sequence"/>
</dbReference>
<evidence type="ECO:0000313" key="1">
    <source>
        <dbReference type="EMBL" id="MBB4002799.1"/>
    </source>
</evidence>
<gene>
    <name evidence="1" type="ORF">GGR03_001874</name>
</gene>
<dbReference type="EMBL" id="JACIEM010000002">
    <property type="protein sequence ID" value="MBB4002799.1"/>
    <property type="molecule type" value="Genomic_DNA"/>
</dbReference>
<evidence type="ECO:0000313" key="2">
    <source>
        <dbReference type="Proteomes" id="UP000588647"/>
    </source>
</evidence>